<gene>
    <name evidence="2" type="ORF">P7K49_019110</name>
</gene>
<proteinExistence type="predicted"/>
<dbReference type="Proteomes" id="UP001266305">
    <property type="component" value="Unassembled WGS sequence"/>
</dbReference>
<feature type="region of interest" description="Disordered" evidence="1">
    <location>
        <begin position="73"/>
        <end position="98"/>
    </location>
</feature>
<reference evidence="2 3" key="1">
    <citation type="submission" date="2023-05" db="EMBL/GenBank/DDBJ databases">
        <title>B98-5 Cell Line De Novo Hybrid Assembly: An Optical Mapping Approach.</title>
        <authorList>
            <person name="Kananen K."/>
            <person name="Auerbach J.A."/>
            <person name="Kautto E."/>
            <person name="Blachly J.S."/>
        </authorList>
    </citation>
    <scope>NUCLEOTIDE SEQUENCE [LARGE SCALE GENOMIC DNA]</scope>
    <source>
        <strain evidence="2">B95-8</strain>
        <tissue evidence="2">Cell line</tissue>
    </source>
</reference>
<keyword evidence="3" id="KW-1185">Reference proteome</keyword>
<sequence>NQKEEKTERGNETVPSKLDIGCNLMGRSDSRNSRMGIDASPMHSVEAFGIFSKHCPHLPPESFMTSVAGKKVQTGQVSGDLLSPHSALPYSHPRPYHQ</sequence>
<accession>A0ABQ9UWE9</accession>
<name>A0ABQ9UWE9_SAGOE</name>
<feature type="region of interest" description="Disordered" evidence="1">
    <location>
        <begin position="1"/>
        <end position="37"/>
    </location>
</feature>
<dbReference type="EMBL" id="JASSZA010000009">
    <property type="protein sequence ID" value="KAK2101444.1"/>
    <property type="molecule type" value="Genomic_DNA"/>
</dbReference>
<feature type="non-terminal residue" evidence="2">
    <location>
        <position position="1"/>
    </location>
</feature>
<comment type="caution">
    <text evidence="2">The sequence shown here is derived from an EMBL/GenBank/DDBJ whole genome shotgun (WGS) entry which is preliminary data.</text>
</comment>
<evidence type="ECO:0000256" key="1">
    <source>
        <dbReference type="SAM" id="MobiDB-lite"/>
    </source>
</evidence>
<protein>
    <submittedName>
        <fullName evidence="2">Uncharacterized protein</fullName>
    </submittedName>
</protein>
<evidence type="ECO:0000313" key="2">
    <source>
        <dbReference type="EMBL" id="KAK2101444.1"/>
    </source>
</evidence>
<evidence type="ECO:0000313" key="3">
    <source>
        <dbReference type="Proteomes" id="UP001266305"/>
    </source>
</evidence>
<organism evidence="2 3">
    <name type="scientific">Saguinus oedipus</name>
    <name type="common">Cotton-top tamarin</name>
    <name type="synonym">Oedipomidas oedipus</name>
    <dbReference type="NCBI Taxonomy" id="9490"/>
    <lineage>
        <taxon>Eukaryota</taxon>
        <taxon>Metazoa</taxon>
        <taxon>Chordata</taxon>
        <taxon>Craniata</taxon>
        <taxon>Vertebrata</taxon>
        <taxon>Euteleostomi</taxon>
        <taxon>Mammalia</taxon>
        <taxon>Eutheria</taxon>
        <taxon>Euarchontoglires</taxon>
        <taxon>Primates</taxon>
        <taxon>Haplorrhini</taxon>
        <taxon>Platyrrhini</taxon>
        <taxon>Cebidae</taxon>
        <taxon>Callitrichinae</taxon>
        <taxon>Saguinus</taxon>
    </lineage>
</organism>
<feature type="non-terminal residue" evidence="2">
    <location>
        <position position="98"/>
    </location>
</feature>
<feature type="compositionally biased region" description="Basic and acidic residues" evidence="1">
    <location>
        <begin position="1"/>
        <end position="11"/>
    </location>
</feature>